<dbReference type="KEGG" id="ath:AT4G02482"/>
<feature type="domain" description="Translocase of chloroplast 159/132 membrane anchor" evidence="1">
    <location>
        <begin position="2"/>
        <end position="65"/>
    </location>
</feature>
<gene>
    <name evidence="2 3" type="ordered locus">At4g02482</name>
</gene>
<evidence type="ECO:0000259" key="1">
    <source>
        <dbReference type="Pfam" id="PF11886"/>
    </source>
</evidence>
<name>F4JHJ5_ARATH</name>
<keyword evidence="4" id="KW-1185">Reference proteome</keyword>
<dbReference type="Araport" id="AT4G02482"/>
<accession>F4JHJ5</accession>
<organism evidence="3 4">
    <name type="scientific">Arabidopsis thaliana</name>
    <name type="common">Mouse-ear cress</name>
    <dbReference type="NCBI Taxonomy" id="3702"/>
    <lineage>
        <taxon>Eukaryota</taxon>
        <taxon>Viridiplantae</taxon>
        <taxon>Streptophyta</taxon>
        <taxon>Embryophyta</taxon>
        <taxon>Tracheophyta</taxon>
        <taxon>Spermatophyta</taxon>
        <taxon>Magnoliopsida</taxon>
        <taxon>eudicotyledons</taxon>
        <taxon>Gunneridae</taxon>
        <taxon>Pentapetalae</taxon>
        <taxon>rosids</taxon>
        <taxon>malvids</taxon>
        <taxon>Brassicales</taxon>
        <taxon>Brassicaceae</taxon>
        <taxon>Camelineae</taxon>
        <taxon>Arabidopsis</taxon>
    </lineage>
</organism>
<dbReference type="GeneID" id="827966"/>
<reference evidence="3 4" key="1">
    <citation type="journal article" date="1999" name="Nature">
        <title>Sequence and analysis of chromosome 4 of the plant Arabidopsis thaliana.</title>
        <authorList>
            <consortium name="EU"/>
            <consortium name="CSHL and WU Arabidopsis Sequencing Project"/>
            <person name="Mayer K."/>
            <person name="Schuller C."/>
            <person name="Wambutt R."/>
            <person name="Murphy G."/>
            <person name="Volckaert G."/>
            <person name="Pohl T."/>
            <person name="Dusterhoft A."/>
            <person name="Stiekema W."/>
            <person name="Entian K.D."/>
            <person name="Terryn N."/>
            <person name="Harris B."/>
            <person name="Ansorge W."/>
            <person name="Brandt P."/>
            <person name="Grivell L."/>
            <person name="Rieger M."/>
            <person name="Weichselgartner M."/>
            <person name="de Simone V."/>
            <person name="Obermaier B."/>
            <person name="Mache R."/>
            <person name="Muller M."/>
            <person name="Kreis M."/>
            <person name="Delseny M."/>
            <person name="Puigdomenech P."/>
            <person name="Watson M."/>
            <person name="Schmidtheini T."/>
            <person name="Reichert B."/>
            <person name="Portatelle D."/>
            <person name="Perez-Alonso M."/>
            <person name="Boutry M."/>
            <person name="Bancroft I."/>
            <person name="Vos P."/>
            <person name="Hoheisel J."/>
            <person name="Zimmermann W."/>
            <person name="Wedler H."/>
            <person name="Ridley P."/>
            <person name="Langham S.A."/>
            <person name="McCullagh B."/>
            <person name="Bilham L."/>
            <person name="Robben J."/>
            <person name="Van der Schueren J."/>
            <person name="Grymonprez B."/>
            <person name="Chuang Y.J."/>
            <person name="Vandenbussche F."/>
            <person name="Braeken M."/>
            <person name="Weltjens I."/>
            <person name="Voet M."/>
            <person name="Bastiaens I."/>
            <person name="Aert R."/>
            <person name="Defoor E."/>
            <person name="Weitzenegger T."/>
            <person name="Bothe G."/>
            <person name="Ramsperger U."/>
            <person name="Hilbert H."/>
            <person name="Braun M."/>
            <person name="Holzer E."/>
            <person name="Brandt A."/>
            <person name="Peters S."/>
            <person name="van Staveren M."/>
            <person name="Dirske W."/>
            <person name="Mooijman P."/>
            <person name="Klein Lankhorst R."/>
            <person name="Rose M."/>
            <person name="Hauf J."/>
            <person name="Kotter P."/>
            <person name="Berneiser S."/>
            <person name="Hempel S."/>
            <person name="Feldpausch M."/>
            <person name="Lamberth S."/>
            <person name="Van den Daele H."/>
            <person name="De Keyser A."/>
            <person name="Buysshaert C."/>
            <person name="Gielen J."/>
            <person name="Villarroel R."/>
            <person name="De Clercq R."/>
            <person name="Van Montagu M."/>
            <person name="Rogers J."/>
            <person name="Cronin A."/>
            <person name="Quail M."/>
            <person name="Bray-Allen S."/>
            <person name="Clark L."/>
            <person name="Doggett J."/>
            <person name="Hall S."/>
            <person name="Kay M."/>
            <person name="Lennard N."/>
            <person name="McLay K."/>
            <person name="Mayes R."/>
            <person name="Pettett A."/>
            <person name="Rajandream M.A."/>
            <person name="Lyne M."/>
            <person name="Benes V."/>
            <person name="Rechmann S."/>
            <person name="Borkova D."/>
            <person name="Blocker H."/>
            <person name="Scharfe M."/>
            <person name="Grimm M."/>
            <person name="Lohnert T.H."/>
            <person name="Dose S."/>
            <person name="de Haan M."/>
            <person name="Maarse A."/>
            <person name="Schafer M."/>
            <person name="Muller-Auer S."/>
            <person name="Gabel C."/>
            <person name="Fuchs M."/>
            <person name="Fartmann B."/>
            <person name="Granderath K."/>
            <person name="Dauner D."/>
            <person name="Herzl A."/>
            <person name="Neumann S."/>
            <person name="Argiriou A."/>
            <person name="Vitale D."/>
            <person name="Liguori R."/>
            <person name="Piravandi E."/>
            <person name="Massenet O."/>
            <person name="Quigley F."/>
            <person name="Clabauld G."/>
            <person name="Mundlein A."/>
            <person name="Felber R."/>
            <person name="Schnabl S."/>
            <person name="Hiller R."/>
            <person name="Schmidt W."/>
            <person name="Lecharny A."/>
            <person name="Aubourg S."/>
            <person name="Chefdor F."/>
            <person name="Cooke R."/>
            <person name="Berger C."/>
            <person name="Montfort A."/>
            <person name="Casacuberta E."/>
            <person name="Gibbons T."/>
            <person name="Weber N."/>
            <person name="Vandenbol M."/>
            <person name="Bargues M."/>
            <person name="Terol J."/>
            <person name="Torres A."/>
            <person name="Perez-Perez A."/>
            <person name="Purnelle B."/>
            <person name="Bent E."/>
            <person name="Johnson S."/>
            <person name="Tacon D."/>
            <person name="Jesse T."/>
            <person name="Heijnen L."/>
            <person name="Schwarz S."/>
            <person name="Scholler P."/>
            <person name="Heber S."/>
            <person name="Francs P."/>
            <person name="Bielke C."/>
            <person name="Frishman D."/>
            <person name="Haase D."/>
            <person name="Lemcke K."/>
            <person name="Mewes H.W."/>
            <person name="Stocker S."/>
            <person name="Zaccaria P."/>
            <person name="Bevan M."/>
            <person name="Wilson R.K."/>
            <person name="de la Bastide M."/>
            <person name="Habermann K."/>
            <person name="Parnell L."/>
            <person name="Dedhia N."/>
            <person name="Gnoj L."/>
            <person name="Schutz K."/>
            <person name="Huang E."/>
            <person name="Spiegel L."/>
            <person name="Sehkon M."/>
            <person name="Murray J."/>
            <person name="Sheet P."/>
            <person name="Cordes M."/>
            <person name="Abu-Threideh J."/>
            <person name="Stoneking T."/>
            <person name="Kalicki J."/>
            <person name="Graves T."/>
            <person name="Harmon G."/>
            <person name="Edwards J."/>
            <person name="Latreille P."/>
            <person name="Courtney L."/>
            <person name="Cloud J."/>
            <person name="Abbott A."/>
            <person name="Scott K."/>
            <person name="Johnson D."/>
            <person name="Minx P."/>
            <person name="Bentley D."/>
            <person name="Fulton B."/>
            <person name="Miller N."/>
            <person name="Greco T."/>
            <person name="Kemp K."/>
            <person name="Kramer J."/>
            <person name="Fulton L."/>
            <person name="Mardis E."/>
            <person name="Dante M."/>
            <person name="Pepin K."/>
            <person name="Hillier L."/>
            <person name="Nelson J."/>
            <person name="Spieth J."/>
            <person name="Ryan E."/>
            <person name="Andrews S."/>
            <person name="Geisel C."/>
            <person name="Layman D."/>
            <person name="Du H."/>
            <person name="Ali J."/>
            <person name="Berghoff A."/>
            <person name="Jones K."/>
            <person name="Drone K."/>
            <person name="Cotton M."/>
            <person name="Joshu C."/>
            <person name="Antonoiu B."/>
            <person name="Zidanic M."/>
            <person name="Strong C."/>
            <person name="Sun H."/>
            <person name="Lamar B."/>
            <person name="Yordan C."/>
            <person name="Ma P."/>
            <person name="Zhong J."/>
            <person name="Preston R."/>
            <person name="Vil D."/>
            <person name="Shekher M."/>
            <person name="Matero A."/>
            <person name="Shah R."/>
            <person name="Swaby I.K."/>
            <person name="O'Shaughnessy A."/>
            <person name="Rodriguez M."/>
            <person name="Hoffmann J."/>
            <person name="Till S."/>
            <person name="Granat S."/>
            <person name="Shohdy N."/>
            <person name="Hasegawa A."/>
            <person name="Hameed A."/>
            <person name="Lodhi M."/>
            <person name="Johnson A."/>
            <person name="Chen E."/>
            <person name="Marra M."/>
            <person name="Martienssen R."/>
            <person name="McCombie W.R."/>
        </authorList>
    </citation>
    <scope>NUCLEOTIDE SEQUENCE [LARGE SCALE GENOMIC DNA]</scope>
    <source>
        <strain evidence="4">cv. Columbia</strain>
    </source>
</reference>
<dbReference type="ExpressionAtlas" id="F4JHJ5">
    <property type="expression patterns" value="baseline and differential"/>
</dbReference>
<dbReference type="HOGENOM" id="CLU_1899083_0_0_1"/>
<reference evidence="4" key="2">
    <citation type="journal article" date="2017" name="Plant J.">
        <title>Araport11: a complete reannotation of the Arabidopsis thaliana reference genome.</title>
        <authorList>
            <person name="Cheng C.Y."/>
            <person name="Krishnakumar V."/>
            <person name="Chan A.P."/>
            <person name="Thibaud-Nissen F."/>
            <person name="Schobel S."/>
            <person name="Town C.D."/>
        </authorList>
    </citation>
    <scope>GENOME REANNOTATION</scope>
    <source>
        <strain evidence="4">cv. Columbia</strain>
    </source>
</reference>
<dbReference type="TAIR" id="AT4G02482"/>
<dbReference type="PaxDb" id="3702-AT4G02482.1"/>
<dbReference type="EMBL" id="CP002687">
    <property type="protein sequence ID" value="AEE82178.2"/>
    <property type="molecule type" value="Genomic_DNA"/>
</dbReference>
<evidence type="ECO:0000313" key="4">
    <source>
        <dbReference type="Proteomes" id="UP000006548"/>
    </source>
</evidence>
<protein>
    <submittedName>
        <fullName evidence="3">Translocase of chloroplast-like protein</fullName>
    </submittedName>
</protein>
<proteinExistence type="predicted"/>
<dbReference type="RefSeq" id="NP_001319846.1">
    <property type="nucleotide sequence ID" value="NM_001340381.1"/>
</dbReference>
<evidence type="ECO:0000313" key="2">
    <source>
        <dbReference type="Araport" id="AT4G02482"/>
    </source>
</evidence>
<dbReference type="AlphaFoldDB" id="F4JHJ5"/>
<dbReference type="InterPro" id="IPR024283">
    <property type="entry name" value="TOC159_MAD"/>
</dbReference>
<evidence type="ECO:0000313" key="3">
    <source>
        <dbReference type="EMBL" id="AEE82178.2"/>
    </source>
</evidence>
<sequence>MGVSLKNSKDDLTVTANLRHQVSVGRQTKVTTFVSLDSKRTGCFTVRTNSSDQLQIAVMALLLLAM</sequence>
<dbReference type="Proteomes" id="UP000006548">
    <property type="component" value="Chromosome 4"/>
</dbReference>
<dbReference type="Pfam" id="PF11886">
    <property type="entry name" value="TOC159_MAD"/>
    <property type="match status" value="1"/>
</dbReference>
<dbReference type="InParanoid" id="F4JHJ5"/>